<keyword evidence="1" id="KW-0472">Membrane</keyword>
<evidence type="ECO:0000313" key="3">
    <source>
        <dbReference type="Proteomes" id="UP001310387"/>
    </source>
</evidence>
<dbReference type="Proteomes" id="UP001310387">
    <property type="component" value="Unassembled WGS sequence"/>
</dbReference>
<organism evidence="2 3">
    <name type="scientific">Isoptericola haloaureus</name>
    <dbReference type="NCBI Taxonomy" id="1542902"/>
    <lineage>
        <taxon>Bacteria</taxon>
        <taxon>Bacillati</taxon>
        <taxon>Actinomycetota</taxon>
        <taxon>Actinomycetes</taxon>
        <taxon>Micrococcales</taxon>
        <taxon>Promicromonosporaceae</taxon>
        <taxon>Isoptericola</taxon>
    </lineage>
</organism>
<proteinExistence type="predicted"/>
<name>A0ABU7Z5U4_9MICO</name>
<feature type="transmembrane region" description="Helical" evidence="1">
    <location>
        <begin position="46"/>
        <end position="66"/>
    </location>
</feature>
<evidence type="ECO:0000256" key="1">
    <source>
        <dbReference type="SAM" id="Phobius"/>
    </source>
</evidence>
<keyword evidence="1" id="KW-1133">Transmembrane helix</keyword>
<protein>
    <submittedName>
        <fullName evidence="2">DUF2637 domain-containing protein</fullName>
    </submittedName>
</protein>
<dbReference type="EMBL" id="JBAGLP010000116">
    <property type="protein sequence ID" value="MEG3614645.1"/>
    <property type="molecule type" value="Genomic_DNA"/>
</dbReference>
<accession>A0ABU7Z5U4</accession>
<dbReference type="InterPro" id="IPR021235">
    <property type="entry name" value="DUF2637"/>
</dbReference>
<dbReference type="Pfam" id="PF10935">
    <property type="entry name" value="DUF2637"/>
    <property type="match status" value="1"/>
</dbReference>
<evidence type="ECO:0000313" key="2">
    <source>
        <dbReference type="EMBL" id="MEG3614645.1"/>
    </source>
</evidence>
<feature type="transmembrane region" description="Helical" evidence="1">
    <location>
        <begin position="78"/>
        <end position="96"/>
    </location>
</feature>
<comment type="caution">
    <text evidence="2">The sequence shown here is derived from an EMBL/GenBank/DDBJ whole genome shotgun (WGS) entry which is preliminary data.</text>
</comment>
<sequence>MSGRRPLAGALWPGVLLCTVAAVMAFTLSFNALRAVGIASGITSRLAWMFPLTIDTVILFGTWAAFRFRARGAAGTWYAWVLLVVFAAASWTGNFLHAEPVPVGHMELSRPVASLFSSVPSLSLLLTTHMLVLIAVRRGEERDHEPAAEPAAVAVSARANGPGVPARAQIVAGADTSESRSGALVAQAAEPSGTDVEQAAEKADGFAAWVAAQEKAGVRPTGRMAVEAGFAGSEATGRRWLRNLRSQMPHRKEAEA</sequence>
<feature type="transmembrane region" description="Helical" evidence="1">
    <location>
        <begin position="116"/>
        <end position="136"/>
    </location>
</feature>
<gene>
    <name evidence="2" type="ORF">V5O49_05850</name>
</gene>
<keyword evidence="1" id="KW-0812">Transmembrane</keyword>
<reference evidence="2" key="1">
    <citation type="journal article" date="2024" name="Antonie Van Leeuwenhoek">
        <title>Isoptericola haloaureus sp. nov., a dimorphic actinobacterium isolated from mangrove sediments of southeast India, implicating biosaline agricultural significance through nitrogen fixation and salt tolerance genes.</title>
        <authorList>
            <person name="Prathaban M."/>
            <person name="Prathiviraj R."/>
            <person name="Ravichandran M."/>
            <person name="Natarajan S.D."/>
            <person name="Sobanaa M."/>
            <person name="Hari Krishna Kumar S."/>
            <person name="Chandrasekar V."/>
            <person name="Selvin J."/>
        </authorList>
    </citation>
    <scope>NUCLEOTIDE SEQUENCE</scope>
    <source>
        <strain evidence="2">MP1014</strain>
    </source>
</reference>
<dbReference type="RefSeq" id="WP_332901408.1">
    <property type="nucleotide sequence ID" value="NZ_JBAGLP010000116.1"/>
</dbReference>
<keyword evidence="3" id="KW-1185">Reference proteome</keyword>
<reference evidence="2" key="2">
    <citation type="submission" date="2024-02" db="EMBL/GenBank/DDBJ databases">
        <authorList>
            <person name="Prathaban M."/>
            <person name="Mythili R."/>
            <person name="Sharmila Devi N."/>
            <person name="Sobanaa M."/>
            <person name="Prathiviraj R."/>
            <person name="Selvin J."/>
        </authorList>
    </citation>
    <scope>NUCLEOTIDE SEQUENCE</scope>
    <source>
        <strain evidence="2">MP1014</strain>
    </source>
</reference>